<keyword evidence="1" id="KW-1133">Transmembrane helix</keyword>
<organism evidence="2">
    <name type="scientific">Setaria italica</name>
    <name type="common">Foxtail millet</name>
    <name type="synonym">Panicum italicum</name>
    <dbReference type="NCBI Taxonomy" id="4555"/>
    <lineage>
        <taxon>Eukaryota</taxon>
        <taxon>Viridiplantae</taxon>
        <taxon>Streptophyta</taxon>
        <taxon>Embryophyta</taxon>
        <taxon>Tracheophyta</taxon>
        <taxon>Spermatophyta</taxon>
        <taxon>Magnoliopsida</taxon>
        <taxon>Liliopsida</taxon>
        <taxon>Poales</taxon>
        <taxon>Poaceae</taxon>
        <taxon>PACMAD clade</taxon>
        <taxon>Panicoideae</taxon>
        <taxon>Panicodae</taxon>
        <taxon>Paniceae</taxon>
        <taxon>Cenchrinae</taxon>
        <taxon>Setaria</taxon>
    </lineage>
</organism>
<name>A0A368S3P3_SETIT</name>
<sequence length="97" mass="9895">MTHGCHPRRRLATYSLPFAKNVQGYLSSEPSRMDQLSASKQLVAALLLLVACVATHFGAASAQYGNSGAAGTGPSDGAGYLLGVAAAVVAVAAFVWT</sequence>
<protein>
    <submittedName>
        <fullName evidence="2">Uncharacterized protein</fullName>
    </submittedName>
</protein>
<feature type="transmembrane region" description="Helical" evidence="1">
    <location>
        <begin position="77"/>
        <end position="96"/>
    </location>
</feature>
<reference evidence="2" key="1">
    <citation type="journal article" date="2012" name="Nat. Biotechnol.">
        <title>Reference genome sequence of the model plant Setaria.</title>
        <authorList>
            <person name="Bennetzen J.L."/>
            <person name="Schmutz J."/>
            <person name="Wang H."/>
            <person name="Percifield R."/>
            <person name="Hawkins J."/>
            <person name="Pontaroli A.C."/>
            <person name="Estep M."/>
            <person name="Feng L."/>
            <person name="Vaughn J.N."/>
            <person name="Grimwood J."/>
            <person name="Jenkins J."/>
            <person name="Barry K."/>
            <person name="Lindquist E."/>
            <person name="Hellsten U."/>
            <person name="Deshpande S."/>
            <person name="Wang X."/>
            <person name="Wu X."/>
            <person name="Mitros T."/>
            <person name="Triplett J."/>
            <person name="Yang X."/>
            <person name="Ye C.Y."/>
            <person name="Mauro-Herrera M."/>
            <person name="Wang L."/>
            <person name="Li P."/>
            <person name="Sharma M."/>
            <person name="Sharma R."/>
            <person name="Ronald P.C."/>
            <person name="Panaud O."/>
            <person name="Kellogg E.A."/>
            <person name="Brutnell T.P."/>
            <person name="Doust A.N."/>
            <person name="Tuskan G.A."/>
            <person name="Rokhsar D."/>
            <person name="Devos K.M."/>
        </authorList>
    </citation>
    <scope>NUCLEOTIDE SEQUENCE [LARGE SCALE GENOMIC DNA]</scope>
    <source>
        <strain evidence="2">Yugu1</strain>
    </source>
</reference>
<evidence type="ECO:0000256" key="1">
    <source>
        <dbReference type="SAM" id="Phobius"/>
    </source>
</evidence>
<evidence type="ECO:0000313" key="2">
    <source>
        <dbReference type="EMBL" id="RCV36964.1"/>
    </source>
</evidence>
<gene>
    <name evidence="2" type="ORF">SETIT_8G024400v2</name>
</gene>
<proteinExistence type="predicted"/>
<feature type="transmembrane region" description="Helical" evidence="1">
    <location>
        <begin position="42"/>
        <end position="65"/>
    </location>
</feature>
<keyword evidence="1" id="KW-0472">Membrane</keyword>
<keyword evidence="1" id="KW-0812">Transmembrane</keyword>
<dbReference type="EMBL" id="CM003535">
    <property type="protein sequence ID" value="RCV36964.1"/>
    <property type="molecule type" value="Genomic_DNA"/>
</dbReference>
<accession>A0A368S3P3</accession>
<reference evidence="2" key="2">
    <citation type="submission" date="2015-07" db="EMBL/GenBank/DDBJ databases">
        <authorList>
            <person name="Noorani M."/>
        </authorList>
    </citation>
    <scope>NUCLEOTIDE SEQUENCE</scope>
    <source>
        <strain evidence="2">Yugu1</strain>
    </source>
</reference>
<dbReference type="AlphaFoldDB" id="A0A368S3P3"/>